<keyword evidence="1" id="KW-0812">Transmembrane</keyword>
<feature type="transmembrane region" description="Helical" evidence="1">
    <location>
        <begin position="140"/>
        <end position="168"/>
    </location>
</feature>
<accession>A0A926EIZ5</accession>
<sequence length="263" mass="29982">MKKYISLFKCAVQETMIYRWNFFFGILSKFAVTIVMFYIWRIMFKSNQIIAGYTWESMKVYLFVSFLCTSTISWNAEMSMSKKVIQGNIIADLIKPVNLRTVTLVQAIGNSFFSNLCAIGIMFYCAIFIFKVSLPTDFQIWISFLISIGLSFLLNFILSYIFSLFSFWTSNAYGIATARSTISNFFSGALVPFELFPPLLARIAFLLPFKGIVYIPTSIFIGTLSGSEIYHALMGQTIWLMVLWGISNLLWKQAVQQVTINGG</sequence>
<dbReference type="AlphaFoldDB" id="A0A926EIZ5"/>
<keyword evidence="1" id="KW-0472">Membrane</keyword>
<evidence type="ECO:0000313" key="3">
    <source>
        <dbReference type="Proteomes" id="UP000655830"/>
    </source>
</evidence>
<feature type="transmembrane region" description="Helical" evidence="1">
    <location>
        <begin position="112"/>
        <end position="134"/>
    </location>
</feature>
<reference evidence="2" key="1">
    <citation type="submission" date="2020-08" db="EMBL/GenBank/DDBJ databases">
        <title>Genome public.</title>
        <authorList>
            <person name="Liu C."/>
            <person name="Sun Q."/>
        </authorList>
    </citation>
    <scope>NUCLEOTIDE SEQUENCE</scope>
    <source>
        <strain evidence="2">NSJ-12</strain>
    </source>
</reference>
<feature type="transmembrane region" description="Helical" evidence="1">
    <location>
        <begin position="20"/>
        <end position="40"/>
    </location>
</feature>
<name>A0A926EIZ5_9FIRM</name>
<feature type="transmembrane region" description="Helical" evidence="1">
    <location>
        <begin position="189"/>
        <end position="209"/>
    </location>
</feature>
<dbReference type="InterPro" id="IPR010390">
    <property type="entry name" value="ABC-2_transporter-like"/>
</dbReference>
<proteinExistence type="predicted"/>
<evidence type="ECO:0000313" key="2">
    <source>
        <dbReference type="EMBL" id="MBC8579282.1"/>
    </source>
</evidence>
<comment type="caution">
    <text evidence="2">The sequence shown here is derived from an EMBL/GenBank/DDBJ whole genome shotgun (WGS) entry which is preliminary data.</text>
</comment>
<gene>
    <name evidence="2" type="ORF">H8718_07055</name>
</gene>
<dbReference type="PANTHER" id="PTHR36832">
    <property type="entry name" value="SLR1174 PROTEIN-RELATED"/>
    <property type="match status" value="1"/>
</dbReference>
<dbReference type="EMBL" id="JACRSY010000009">
    <property type="protein sequence ID" value="MBC8579282.1"/>
    <property type="molecule type" value="Genomic_DNA"/>
</dbReference>
<evidence type="ECO:0000256" key="1">
    <source>
        <dbReference type="SAM" id="Phobius"/>
    </source>
</evidence>
<feature type="transmembrane region" description="Helical" evidence="1">
    <location>
        <begin position="229"/>
        <end position="251"/>
    </location>
</feature>
<protein>
    <submittedName>
        <fullName evidence="2">ABC-2 family transporter protein</fullName>
    </submittedName>
</protein>
<dbReference type="Proteomes" id="UP000655830">
    <property type="component" value="Unassembled WGS sequence"/>
</dbReference>
<keyword evidence="1" id="KW-1133">Transmembrane helix</keyword>
<dbReference type="Pfam" id="PF06182">
    <property type="entry name" value="ABC2_membrane_6"/>
    <property type="match status" value="1"/>
</dbReference>
<dbReference type="RefSeq" id="WP_249332412.1">
    <property type="nucleotide sequence ID" value="NZ_JACRSY010000009.1"/>
</dbReference>
<feature type="transmembrane region" description="Helical" evidence="1">
    <location>
        <begin position="60"/>
        <end position="76"/>
    </location>
</feature>
<keyword evidence="3" id="KW-1185">Reference proteome</keyword>
<dbReference type="PANTHER" id="PTHR36832:SF1">
    <property type="entry name" value="SLR1174 PROTEIN"/>
    <property type="match status" value="1"/>
</dbReference>
<organism evidence="2 3">
    <name type="scientific">Zhenhengia yiwuensis</name>
    <dbReference type="NCBI Taxonomy" id="2763666"/>
    <lineage>
        <taxon>Bacteria</taxon>
        <taxon>Bacillati</taxon>
        <taxon>Bacillota</taxon>
        <taxon>Clostridia</taxon>
        <taxon>Lachnospirales</taxon>
        <taxon>Lachnospiraceae</taxon>
        <taxon>Zhenhengia</taxon>
    </lineage>
</organism>